<dbReference type="AlphaFoldDB" id="A0A8K0AIN5"/>
<dbReference type="InterPro" id="IPR035979">
    <property type="entry name" value="RBD_domain_sf"/>
</dbReference>
<dbReference type="OrthoDB" id="407442at2759"/>
<evidence type="ECO:0000256" key="1">
    <source>
        <dbReference type="PROSITE-ProRule" id="PRU00176"/>
    </source>
</evidence>
<dbReference type="InterPro" id="IPR035901">
    <property type="entry name" value="GIY-YIG_endonuc_sf"/>
</dbReference>
<feature type="domain" description="GIY-YIG" evidence="4">
    <location>
        <begin position="206"/>
        <end position="289"/>
    </location>
</feature>
<dbReference type="CDD" id="cd10442">
    <property type="entry name" value="GIY-YIG_PLEs"/>
    <property type="match status" value="1"/>
</dbReference>
<accession>A0A8K0AIN5</accession>
<dbReference type="InterPro" id="IPR012677">
    <property type="entry name" value="Nucleotide-bd_a/b_plait_sf"/>
</dbReference>
<dbReference type="PANTHER" id="PTHR21301">
    <property type="entry name" value="REVERSE TRANSCRIPTASE"/>
    <property type="match status" value="1"/>
</dbReference>
<dbReference type="Pfam" id="PF26215">
    <property type="entry name" value="HTH_animal"/>
    <property type="match status" value="1"/>
</dbReference>
<protein>
    <submittedName>
        <fullName evidence="5">RBM7 protein</fullName>
    </submittedName>
</protein>
<dbReference type="GO" id="GO:0003723">
    <property type="term" value="F:RNA binding"/>
    <property type="evidence" value="ECO:0007669"/>
    <property type="project" value="UniProtKB-UniRule"/>
</dbReference>
<proteinExistence type="predicted"/>
<dbReference type="InterPro" id="IPR058912">
    <property type="entry name" value="HTH_animal"/>
</dbReference>
<dbReference type="InterPro" id="IPR000305">
    <property type="entry name" value="GIY-YIG_endonuc"/>
</dbReference>
<feature type="compositionally biased region" description="Basic and acidic residues" evidence="2">
    <location>
        <begin position="484"/>
        <end position="534"/>
    </location>
</feature>
<evidence type="ECO:0000259" key="4">
    <source>
        <dbReference type="PROSITE" id="PS50164"/>
    </source>
</evidence>
<dbReference type="Proteomes" id="UP000838412">
    <property type="component" value="Chromosome 9"/>
</dbReference>
<sequence>MVMEDGKEERTLWAGNLSSQVTEEQLYELFLQVDDNIKFTQESCQNNMLPFLDTKTIIEKDGNLQFEVYRKPTHTDQYLAFDSHHPLEHKLAVIKTLFHRADHVITSDEAKTEEHRHLRVALAKCGYQNWTFNKALKPSDQSKKTLKCRPLTNRNKANITIPYVQGVSEKLRRIFQNFNIATNFKPHSTLRQKLVHPKDRPEKGIKANVVYKLKCEEPNCNNMYIGETSRPLKERYKEHCRKSANRYSSAIYHHLKHNQGHSFNFESTDILDREERWFERGIREAIYERMYNPALNRKGGLRAGPLVGVTIPKDPGTGNKRSYAFIEFKHAVSVPYTIELMNGIRLHERSLRLQCRTGSKHASPAHGGTDSPNATPTHQPQFNTPTPPQLQRNFTTPIMNQPPQGFNHLLGFPTPMTPGAGLMRSPIGMPMMNPHQMAQSPPLAESDPGDMQRMSQQMQGSPMSQHRSNHNNMGHRNDYSPMDTPHRGSRDRDHRDQRGWGRDSDYRGGRDTDYRDRSRDRDNRRDSRHYQHRR</sequence>
<dbReference type="PANTHER" id="PTHR21301:SF11">
    <property type="entry name" value="GIY-YIG DOMAIN-CONTAINING PROTEIN"/>
    <property type="match status" value="1"/>
</dbReference>
<evidence type="ECO:0000313" key="5">
    <source>
        <dbReference type="EMBL" id="CAH1273608.1"/>
    </source>
</evidence>
<dbReference type="Gene3D" id="3.40.1440.10">
    <property type="entry name" value="GIY-YIG endonuclease"/>
    <property type="match status" value="1"/>
</dbReference>
<dbReference type="SUPFAM" id="SSF54928">
    <property type="entry name" value="RNA-binding domain, RBD"/>
    <property type="match status" value="1"/>
</dbReference>
<evidence type="ECO:0000313" key="6">
    <source>
        <dbReference type="Proteomes" id="UP000838412"/>
    </source>
</evidence>
<gene>
    <name evidence="5" type="primary">RBM7</name>
    <name evidence="5" type="ORF">BLAG_LOCUS24900</name>
</gene>
<organism evidence="5 6">
    <name type="scientific">Branchiostoma lanceolatum</name>
    <name type="common">Common lancelet</name>
    <name type="synonym">Amphioxus lanceolatum</name>
    <dbReference type="NCBI Taxonomy" id="7740"/>
    <lineage>
        <taxon>Eukaryota</taxon>
        <taxon>Metazoa</taxon>
        <taxon>Chordata</taxon>
        <taxon>Cephalochordata</taxon>
        <taxon>Leptocardii</taxon>
        <taxon>Amphioxiformes</taxon>
        <taxon>Branchiostomatidae</taxon>
        <taxon>Branchiostoma</taxon>
    </lineage>
</organism>
<dbReference type="EMBL" id="OV696694">
    <property type="protein sequence ID" value="CAH1273608.1"/>
    <property type="molecule type" value="Genomic_DNA"/>
</dbReference>
<name>A0A8K0AIN5_BRALA</name>
<dbReference type="PROSITE" id="PS50164">
    <property type="entry name" value="GIY_YIG"/>
    <property type="match status" value="1"/>
</dbReference>
<feature type="compositionally biased region" description="Polar residues" evidence="2">
    <location>
        <begin position="370"/>
        <end position="404"/>
    </location>
</feature>
<evidence type="ECO:0000259" key="3">
    <source>
        <dbReference type="PROSITE" id="PS50102"/>
    </source>
</evidence>
<keyword evidence="1" id="KW-0694">RNA-binding</keyword>
<keyword evidence="6" id="KW-1185">Reference proteome</keyword>
<dbReference type="PROSITE" id="PS50102">
    <property type="entry name" value="RRM"/>
    <property type="match status" value="1"/>
</dbReference>
<dbReference type="InterPro" id="IPR000504">
    <property type="entry name" value="RRM_dom"/>
</dbReference>
<reference evidence="5" key="1">
    <citation type="submission" date="2022-01" db="EMBL/GenBank/DDBJ databases">
        <authorList>
            <person name="Braso-Vives M."/>
        </authorList>
    </citation>
    <scope>NUCLEOTIDE SEQUENCE</scope>
</reference>
<dbReference type="Pfam" id="PF00076">
    <property type="entry name" value="RRM_1"/>
    <property type="match status" value="1"/>
</dbReference>
<dbReference type="Gene3D" id="3.30.70.330">
    <property type="match status" value="1"/>
</dbReference>
<feature type="region of interest" description="Disordered" evidence="2">
    <location>
        <begin position="355"/>
        <end position="534"/>
    </location>
</feature>
<evidence type="ECO:0000256" key="2">
    <source>
        <dbReference type="SAM" id="MobiDB-lite"/>
    </source>
</evidence>
<feature type="domain" description="RRM" evidence="3">
    <location>
        <begin position="275"/>
        <end position="358"/>
    </location>
</feature>
<feature type="compositionally biased region" description="Low complexity" evidence="2">
    <location>
        <begin position="451"/>
        <end position="465"/>
    </location>
</feature>